<feature type="transmembrane region" description="Helical" evidence="1">
    <location>
        <begin position="6"/>
        <end position="25"/>
    </location>
</feature>
<proteinExistence type="predicted"/>
<name>A0AB38FQN1_9ENTR</name>
<comment type="caution">
    <text evidence="2">The sequence shown here is derived from an EMBL/GenBank/DDBJ whole genome shotgun (WGS) entry which is preliminary data.</text>
</comment>
<keyword evidence="1" id="KW-0812">Transmembrane</keyword>
<dbReference type="RefSeq" id="WP_038258391.1">
    <property type="nucleotide sequence ID" value="NZ_UAVL01000001.1"/>
</dbReference>
<keyword evidence="1" id="KW-0472">Membrane</keyword>
<evidence type="ECO:0000313" key="3">
    <source>
        <dbReference type="Proteomes" id="UP000251313"/>
    </source>
</evidence>
<dbReference type="Proteomes" id="UP000251313">
    <property type="component" value="Unassembled WGS sequence"/>
</dbReference>
<dbReference type="EMBL" id="UAVL01000001">
    <property type="protein sequence ID" value="SQA60274.1"/>
    <property type="molecule type" value="Genomic_DNA"/>
</dbReference>
<evidence type="ECO:0000256" key="1">
    <source>
        <dbReference type="SAM" id="Phobius"/>
    </source>
</evidence>
<protein>
    <recommendedName>
        <fullName evidence="4">Secreted protein</fullName>
    </recommendedName>
</protein>
<organism evidence="2 3">
    <name type="scientific">Yokenella regensburgei</name>
    <dbReference type="NCBI Taxonomy" id="158877"/>
    <lineage>
        <taxon>Bacteria</taxon>
        <taxon>Pseudomonadati</taxon>
        <taxon>Pseudomonadota</taxon>
        <taxon>Gammaproteobacteria</taxon>
        <taxon>Enterobacterales</taxon>
        <taxon>Enterobacteriaceae</taxon>
        <taxon>Yokenella</taxon>
    </lineage>
</organism>
<keyword evidence="1" id="KW-1133">Transmembrane helix</keyword>
<evidence type="ECO:0000313" key="2">
    <source>
        <dbReference type="EMBL" id="SQA60274.1"/>
    </source>
</evidence>
<sequence>MNNKYLFKIILMILFTLHSSLLLAVNKVIIEKMPQDLQDFFESADACEGWISDFDPRLEKTTYKTVESVIKENCSDIERKLSAMKNKYKSNKDYSARLTVYDDTIIIYDKYKKTRMKNKNN</sequence>
<dbReference type="AlphaFoldDB" id="A0AB38FQN1"/>
<evidence type="ECO:0008006" key="4">
    <source>
        <dbReference type="Google" id="ProtNLM"/>
    </source>
</evidence>
<reference evidence="2 3" key="1">
    <citation type="submission" date="2018-06" db="EMBL/GenBank/DDBJ databases">
        <authorList>
            <consortium name="Pathogen Informatics"/>
            <person name="Doyle S."/>
        </authorList>
    </citation>
    <scope>NUCLEOTIDE SEQUENCE [LARGE SCALE GENOMIC DNA]</scope>
    <source>
        <strain evidence="2 3">NCTC11967</strain>
    </source>
</reference>
<accession>A0AB38FQN1</accession>
<gene>
    <name evidence="2" type="ORF">NCTC11967_00454</name>
</gene>